<feature type="compositionally biased region" description="Basic and acidic residues" evidence="1">
    <location>
        <begin position="17"/>
        <end position="29"/>
    </location>
</feature>
<name>A0A5J5HWP5_9SPHN</name>
<dbReference type="AlphaFoldDB" id="A0A5J5HWP5"/>
<comment type="caution">
    <text evidence="4">The sequence shown here is derived from an EMBL/GenBank/DDBJ whole genome shotgun (WGS) entry which is preliminary data.</text>
</comment>
<evidence type="ECO:0000256" key="1">
    <source>
        <dbReference type="SAM" id="MobiDB-lite"/>
    </source>
</evidence>
<gene>
    <name evidence="4" type="ORF">F4U95_19715</name>
    <name evidence="3" type="ORF">F4U96_19590</name>
</gene>
<evidence type="ECO:0000256" key="2">
    <source>
        <dbReference type="SAM" id="Phobius"/>
    </source>
</evidence>
<protein>
    <submittedName>
        <fullName evidence="4">Uncharacterized protein</fullName>
    </submittedName>
</protein>
<accession>A0A5J5HWP5</accession>
<keyword evidence="6" id="KW-1185">Reference proteome</keyword>
<proteinExistence type="predicted"/>
<dbReference type="EMBL" id="VYQA01000018">
    <property type="protein sequence ID" value="KAA9025424.1"/>
    <property type="molecule type" value="Genomic_DNA"/>
</dbReference>
<feature type="transmembrane region" description="Helical" evidence="2">
    <location>
        <begin position="45"/>
        <end position="63"/>
    </location>
</feature>
<keyword evidence="2" id="KW-1133">Transmembrane helix</keyword>
<reference evidence="5 6" key="1">
    <citation type="submission" date="2019-09" db="EMBL/GenBank/DDBJ databases">
        <authorList>
            <person name="Feng G."/>
        </authorList>
    </citation>
    <scope>NUCLEOTIDE SEQUENCE [LARGE SCALE GENOMIC DNA]</scope>
    <source>
        <strain evidence="4 5">KACC 19283</strain>
        <strain evidence="3 6">KACC 19284</strain>
    </source>
</reference>
<feature type="region of interest" description="Disordered" evidence="1">
    <location>
        <begin position="1"/>
        <end position="33"/>
    </location>
</feature>
<evidence type="ECO:0000313" key="4">
    <source>
        <dbReference type="EMBL" id="KAA9025424.1"/>
    </source>
</evidence>
<keyword evidence="2" id="KW-0472">Membrane</keyword>
<dbReference type="RefSeq" id="WP_150426775.1">
    <property type="nucleotide sequence ID" value="NZ_JBNNIY010000029.1"/>
</dbReference>
<sequence>MAAHRARLAAQTVPDALPKDNSTKKDSPDKSLGLTGTMRLPGSPLLAPLLIITLLISLTAAAWTETWAGSVVLWTLSGAIALIVFAVLLRDDD</sequence>
<organism evidence="4 5">
    <name type="scientific">Sphingobium limneticum</name>
    <dbReference type="NCBI Taxonomy" id="1007511"/>
    <lineage>
        <taxon>Bacteria</taxon>
        <taxon>Pseudomonadati</taxon>
        <taxon>Pseudomonadota</taxon>
        <taxon>Alphaproteobacteria</taxon>
        <taxon>Sphingomonadales</taxon>
        <taxon>Sphingomonadaceae</taxon>
        <taxon>Sphingobium</taxon>
    </lineage>
</organism>
<evidence type="ECO:0000313" key="6">
    <source>
        <dbReference type="Proteomes" id="UP000326364"/>
    </source>
</evidence>
<dbReference type="Proteomes" id="UP000326364">
    <property type="component" value="Unassembled WGS sequence"/>
</dbReference>
<feature type="transmembrane region" description="Helical" evidence="2">
    <location>
        <begin position="69"/>
        <end position="89"/>
    </location>
</feature>
<dbReference type="EMBL" id="VYQB01000018">
    <property type="protein sequence ID" value="KAA9013126.1"/>
    <property type="molecule type" value="Genomic_DNA"/>
</dbReference>
<keyword evidence="2" id="KW-0812">Transmembrane</keyword>
<dbReference type="Proteomes" id="UP000325933">
    <property type="component" value="Unassembled WGS sequence"/>
</dbReference>
<evidence type="ECO:0000313" key="5">
    <source>
        <dbReference type="Proteomes" id="UP000325933"/>
    </source>
</evidence>
<evidence type="ECO:0000313" key="3">
    <source>
        <dbReference type="EMBL" id="KAA9013126.1"/>
    </source>
</evidence>